<dbReference type="SUPFAM" id="SSF103506">
    <property type="entry name" value="Mitochondrial carrier"/>
    <property type="match status" value="2"/>
</dbReference>
<proteinExistence type="inferred from homology"/>
<dbReference type="InterPro" id="IPR023395">
    <property type="entry name" value="MCP_dom_sf"/>
</dbReference>
<dbReference type="AlphaFoldDB" id="A0A5E4PRI2"/>
<evidence type="ECO:0000256" key="9">
    <source>
        <dbReference type="SAM" id="MobiDB-lite"/>
    </source>
</evidence>
<organism evidence="10 11">
    <name type="scientific">Leptidea sinapis</name>
    <dbReference type="NCBI Taxonomy" id="189913"/>
    <lineage>
        <taxon>Eukaryota</taxon>
        <taxon>Metazoa</taxon>
        <taxon>Ecdysozoa</taxon>
        <taxon>Arthropoda</taxon>
        <taxon>Hexapoda</taxon>
        <taxon>Insecta</taxon>
        <taxon>Pterygota</taxon>
        <taxon>Neoptera</taxon>
        <taxon>Endopterygota</taxon>
        <taxon>Lepidoptera</taxon>
        <taxon>Glossata</taxon>
        <taxon>Ditrysia</taxon>
        <taxon>Papilionoidea</taxon>
        <taxon>Pieridae</taxon>
        <taxon>Dismorphiinae</taxon>
        <taxon>Leptidea</taxon>
    </lineage>
</organism>
<feature type="region of interest" description="Disordered" evidence="9">
    <location>
        <begin position="236"/>
        <end position="280"/>
    </location>
</feature>
<keyword evidence="5" id="KW-0677">Repeat</keyword>
<evidence type="ECO:0008006" key="12">
    <source>
        <dbReference type="Google" id="ProtNLM"/>
    </source>
</evidence>
<feature type="region of interest" description="Disordered" evidence="9">
    <location>
        <begin position="527"/>
        <end position="581"/>
    </location>
</feature>
<evidence type="ECO:0000256" key="2">
    <source>
        <dbReference type="ARBA" id="ARBA00006375"/>
    </source>
</evidence>
<evidence type="ECO:0000256" key="8">
    <source>
        <dbReference type="PROSITE-ProRule" id="PRU00282"/>
    </source>
</evidence>
<dbReference type="PANTHER" id="PTHR45618">
    <property type="entry name" value="MITOCHONDRIAL DICARBOXYLATE CARRIER-RELATED"/>
    <property type="match status" value="1"/>
</dbReference>
<gene>
    <name evidence="10" type="ORF">LSINAPIS_LOCUS1954</name>
</gene>
<reference evidence="10 11" key="1">
    <citation type="submission" date="2017-07" db="EMBL/GenBank/DDBJ databases">
        <authorList>
            <person name="Talla V."/>
            <person name="Backstrom N."/>
        </authorList>
    </citation>
    <scope>NUCLEOTIDE SEQUENCE [LARGE SCALE GENOMIC DNA]</scope>
</reference>
<keyword evidence="3" id="KW-0813">Transport</keyword>
<dbReference type="InterPro" id="IPR018108">
    <property type="entry name" value="MCP_transmembrane"/>
</dbReference>
<keyword evidence="7 8" id="KW-0472">Membrane</keyword>
<evidence type="ECO:0000313" key="11">
    <source>
        <dbReference type="Proteomes" id="UP000324832"/>
    </source>
</evidence>
<dbReference type="Gene3D" id="1.50.40.10">
    <property type="entry name" value="Mitochondrial carrier domain"/>
    <property type="match status" value="3"/>
</dbReference>
<protein>
    <recommendedName>
        <fullName evidence="12">Protein kinase domain-containing protein</fullName>
    </recommendedName>
</protein>
<evidence type="ECO:0000256" key="5">
    <source>
        <dbReference type="ARBA" id="ARBA00022737"/>
    </source>
</evidence>
<dbReference type="GO" id="GO:0016020">
    <property type="term" value="C:membrane"/>
    <property type="evidence" value="ECO:0007669"/>
    <property type="project" value="UniProtKB-SubCell"/>
</dbReference>
<feature type="compositionally biased region" description="Polar residues" evidence="9">
    <location>
        <begin position="559"/>
        <end position="574"/>
    </location>
</feature>
<dbReference type="InterPro" id="IPR011009">
    <property type="entry name" value="Kinase-like_dom_sf"/>
</dbReference>
<dbReference type="InterPro" id="IPR050391">
    <property type="entry name" value="Mito_Metabolite_Transporter"/>
</dbReference>
<feature type="repeat" description="Solcar" evidence="8">
    <location>
        <begin position="795"/>
        <end position="878"/>
    </location>
</feature>
<feature type="repeat" description="Solcar" evidence="8">
    <location>
        <begin position="18"/>
        <end position="97"/>
    </location>
</feature>
<evidence type="ECO:0000256" key="7">
    <source>
        <dbReference type="ARBA" id="ARBA00023136"/>
    </source>
</evidence>
<dbReference type="SUPFAM" id="SSF56112">
    <property type="entry name" value="Protein kinase-like (PK-like)"/>
    <property type="match status" value="1"/>
</dbReference>
<sequence length="884" mass="97584">MAKVQDSTPKERYVPNGLKFAFGGLAGMAATCVVQPLDLIKTRMQLSGGGRTSFVVAGEIVAREGFVALYAGLSAGLLRQATYTTTRLGTPWWHRPRVRDKNSAGHRSWIHRGLRRYTCRVREEGVLKLWRGATPTVSRAMVVNAAQLSTYSQAREIFAKRVPDGITLHFCASMVSGLITTIASMPVDIIKTRIQNAAKGESQLVVVTSLLRNEGVLSLWKGFLPYYARLGPHTHMKANNEGKEGKEPETTGHDRYYQERPRSSYRKKKRKGACRRAQSAAELNPESIAAANKRNAFKIRSVSTDKEDSEDENSDRTPLVAQKIDYLAKLLFNKAFIGSGSEKNSPSDCSAKYSECSIESEVAMSICSEYLSKRKRYSLLLPLNSIGFRSNKHWFAIHDNSLKTKRLLTLSTWSEEYLKKYNSVGSGLPASQVARFGRQILEGLLFLKDKGFPTFRHLHSGNVIIQNGVARICGLENTLIGAPPKFRYANSVPLEHVEALSLGYVMFEMCAATDTDISILPDFQANYPQSTSRSDSTPRIKGDFVEPGKLNRDPKPTGISKSDSFTPGNKTNDFCQPRSFRGDVNPSREFDDSLLDDSNQFIKRSDVSTPKIVRSDAFEAPSTPTMRRMLANCVVQPADLTKTRMQLLGTKSKATVVDVAKGILAKEGFLGFYTGLSAALFRQATYTTGRLGCFNATMDYYKGLYGTPSFAAKIGIGMVSGGIGAFIGTPAEVALIRMTADGRLPPEQRRNYKHVFDALARITREEGVTTLWRGAVATVTRAMIAREMLLPSMGDGLPLHFVSSMISGFVTSAASLPPDIVKTRIQNASKSASQMAVLTSIIKNEGVLALWSGFIPTYAKIGPHTVFTFIFLEQLQTLFFKYMM</sequence>
<name>A0A5E4PRI2_9NEOP</name>
<dbReference type="EMBL" id="FZQP02000360">
    <property type="protein sequence ID" value="VVC88628.1"/>
    <property type="molecule type" value="Genomic_DNA"/>
</dbReference>
<feature type="compositionally biased region" description="Basic and acidic residues" evidence="9">
    <location>
        <begin position="536"/>
        <end position="555"/>
    </location>
</feature>
<keyword evidence="11" id="KW-1185">Reference proteome</keyword>
<evidence type="ECO:0000256" key="1">
    <source>
        <dbReference type="ARBA" id="ARBA00004141"/>
    </source>
</evidence>
<evidence type="ECO:0000256" key="4">
    <source>
        <dbReference type="ARBA" id="ARBA00022692"/>
    </source>
</evidence>
<keyword evidence="4 8" id="KW-0812">Transmembrane</keyword>
<evidence type="ECO:0000313" key="10">
    <source>
        <dbReference type="EMBL" id="VVC88628.1"/>
    </source>
</evidence>
<comment type="subcellular location">
    <subcellularLocation>
        <location evidence="1">Membrane</location>
        <topology evidence="1">Multi-pass membrane protein</topology>
    </subcellularLocation>
</comment>
<evidence type="ECO:0000256" key="3">
    <source>
        <dbReference type="ARBA" id="ARBA00022448"/>
    </source>
</evidence>
<comment type="similarity">
    <text evidence="2">Belongs to the mitochondrial carrier (TC 2.A.29) family.</text>
</comment>
<feature type="compositionally biased region" description="Basic and acidic residues" evidence="9">
    <location>
        <begin position="238"/>
        <end position="262"/>
    </location>
</feature>
<feature type="repeat" description="Solcar" evidence="8">
    <location>
        <begin position="164"/>
        <end position="247"/>
    </location>
</feature>
<accession>A0A5E4PRI2</accession>
<feature type="repeat" description="Solcar" evidence="8">
    <location>
        <begin position="615"/>
        <end position="700"/>
    </location>
</feature>
<feature type="repeat" description="Solcar" evidence="8">
    <location>
        <begin position="708"/>
        <end position="793"/>
    </location>
</feature>
<dbReference type="Pfam" id="PF00153">
    <property type="entry name" value="Mito_carr"/>
    <property type="match status" value="6"/>
</dbReference>
<dbReference type="PROSITE" id="PS50920">
    <property type="entry name" value="SOLCAR"/>
    <property type="match status" value="5"/>
</dbReference>
<keyword evidence="6" id="KW-1133">Transmembrane helix</keyword>
<feature type="compositionally biased region" description="Basic residues" evidence="9">
    <location>
        <begin position="263"/>
        <end position="274"/>
    </location>
</feature>
<dbReference type="Proteomes" id="UP000324832">
    <property type="component" value="Unassembled WGS sequence"/>
</dbReference>
<evidence type="ECO:0000256" key="6">
    <source>
        <dbReference type="ARBA" id="ARBA00022989"/>
    </source>
</evidence>